<accession>A0AA37PZV0</accession>
<feature type="chain" id="PRO_5041376991" evidence="1">
    <location>
        <begin position="20"/>
        <end position="174"/>
    </location>
</feature>
<keyword evidence="1" id="KW-0732">Signal</keyword>
<dbReference type="Proteomes" id="UP001161325">
    <property type="component" value="Unassembled WGS sequence"/>
</dbReference>
<protein>
    <submittedName>
        <fullName evidence="2">Uncharacterized protein</fullName>
    </submittedName>
</protein>
<sequence>MRAPILTPALLATALAACAGPAPVEVPEATRLAPTDRIAASAVPRPMSGTCETTFVPPPFPLPASFRQVDEGTCQLAHLGRATLYSDKTITFATGTQVTHLLRLTAANGDEVHATGEGRNAPAGPGQIAFTATMTIVGGTGRFADATGELRIAGTATLATRSSTFRIVEGWIDY</sequence>
<evidence type="ECO:0000313" key="2">
    <source>
        <dbReference type="EMBL" id="GLC23884.1"/>
    </source>
</evidence>
<reference evidence="2" key="1">
    <citation type="submission" date="2022-08" db="EMBL/GenBank/DDBJ databases">
        <title>Draft genome sequencing of Roseisolibacter agri AW1220.</title>
        <authorList>
            <person name="Tobiishi Y."/>
            <person name="Tonouchi A."/>
        </authorList>
    </citation>
    <scope>NUCLEOTIDE SEQUENCE</scope>
    <source>
        <strain evidence="2">AW1220</strain>
    </source>
</reference>
<name>A0AA37PZV0_9BACT</name>
<dbReference type="RefSeq" id="WP_284348329.1">
    <property type="nucleotide sequence ID" value="NZ_BRXS01000001.1"/>
</dbReference>
<evidence type="ECO:0000313" key="3">
    <source>
        <dbReference type="Proteomes" id="UP001161325"/>
    </source>
</evidence>
<comment type="caution">
    <text evidence="2">The sequence shown here is derived from an EMBL/GenBank/DDBJ whole genome shotgun (WGS) entry which is preliminary data.</text>
</comment>
<dbReference type="AlphaFoldDB" id="A0AA37PZV0"/>
<organism evidence="2 3">
    <name type="scientific">Roseisolibacter agri</name>
    <dbReference type="NCBI Taxonomy" id="2014610"/>
    <lineage>
        <taxon>Bacteria</taxon>
        <taxon>Pseudomonadati</taxon>
        <taxon>Gemmatimonadota</taxon>
        <taxon>Gemmatimonadia</taxon>
        <taxon>Gemmatimonadales</taxon>
        <taxon>Gemmatimonadaceae</taxon>
        <taxon>Roseisolibacter</taxon>
    </lineage>
</organism>
<feature type="signal peptide" evidence="1">
    <location>
        <begin position="1"/>
        <end position="19"/>
    </location>
</feature>
<dbReference type="EMBL" id="BRXS01000001">
    <property type="protein sequence ID" value="GLC23884.1"/>
    <property type="molecule type" value="Genomic_DNA"/>
</dbReference>
<dbReference type="PROSITE" id="PS51257">
    <property type="entry name" value="PROKAR_LIPOPROTEIN"/>
    <property type="match status" value="1"/>
</dbReference>
<evidence type="ECO:0000256" key="1">
    <source>
        <dbReference type="SAM" id="SignalP"/>
    </source>
</evidence>
<gene>
    <name evidence="2" type="ORF">rosag_03970</name>
</gene>
<proteinExistence type="predicted"/>
<keyword evidence="3" id="KW-1185">Reference proteome</keyword>